<dbReference type="RefSeq" id="WP_137094523.1">
    <property type="nucleotide sequence ID" value="NZ_SWMS01000004.1"/>
</dbReference>
<dbReference type="Pfam" id="PF00069">
    <property type="entry name" value="Pkinase"/>
    <property type="match status" value="1"/>
</dbReference>
<name>A0ABY2S9Q6_9PSEU</name>
<gene>
    <name evidence="10" type="ORF">FCN18_09575</name>
</gene>
<organism evidence="10 11">
    <name type="scientific">Prauserella endophytica</name>
    <dbReference type="NCBI Taxonomy" id="1592324"/>
    <lineage>
        <taxon>Bacteria</taxon>
        <taxon>Bacillati</taxon>
        <taxon>Actinomycetota</taxon>
        <taxon>Actinomycetes</taxon>
        <taxon>Pseudonocardiales</taxon>
        <taxon>Pseudonocardiaceae</taxon>
        <taxon>Prauserella</taxon>
        <taxon>Prauserella coralliicola group</taxon>
    </lineage>
</organism>
<keyword evidence="11" id="KW-1185">Reference proteome</keyword>
<evidence type="ECO:0000256" key="7">
    <source>
        <dbReference type="SAM" id="MobiDB-lite"/>
    </source>
</evidence>
<feature type="compositionally biased region" description="Pro residues" evidence="7">
    <location>
        <begin position="281"/>
        <end position="308"/>
    </location>
</feature>
<dbReference type="GO" id="GO:0016301">
    <property type="term" value="F:kinase activity"/>
    <property type="evidence" value="ECO:0007669"/>
    <property type="project" value="UniProtKB-KW"/>
</dbReference>
<evidence type="ECO:0000313" key="10">
    <source>
        <dbReference type="EMBL" id="TKG71745.1"/>
    </source>
</evidence>
<dbReference type="Gene3D" id="1.10.510.10">
    <property type="entry name" value="Transferase(Phosphotransferase) domain 1"/>
    <property type="match status" value="1"/>
</dbReference>
<evidence type="ECO:0000256" key="1">
    <source>
        <dbReference type="ARBA" id="ARBA00012513"/>
    </source>
</evidence>
<dbReference type="EC" id="2.7.11.1" evidence="1"/>
<dbReference type="EMBL" id="SWMS01000004">
    <property type="protein sequence ID" value="TKG71745.1"/>
    <property type="molecule type" value="Genomic_DNA"/>
</dbReference>
<keyword evidence="2" id="KW-0723">Serine/threonine-protein kinase</keyword>
<comment type="caution">
    <text evidence="10">The sequence shown here is derived from an EMBL/GenBank/DDBJ whole genome shotgun (WGS) entry which is preliminary data.</text>
</comment>
<dbReference type="PANTHER" id="PTHR43289:SF6">
    <property type="entry name" value="SERINE_THREONINE-PROTEIN KINASE NEKL-3"/>
    <property type="match status" value="1"/>
</dbReference>
<accession>A0ABY2S9Q6</accession>
<keyword evidence="8" id="KW-0812">Transmembrane</keyword>
<evidence type="ECO:0000256" key="4">
    <source>
        <dbReference type="ARBA" id="ARBA00022741"/>
    </source>
</evidence>
<protein>
    <recommendedName>
        <fullName evidence="1">non-specific serine/threonine protein kinase</fullName>
        <ecNumber evidence="1">2.7.11.1</ecNumber>
    </recommendedName>
</protein>
<evidence type="ECO:0000256" key="5">
    <source>
        <dbReference type="ARBA" id="ARBA00022777"/>
    </source>
</evidence>
<dbReference type="InterPro" id="IPR000719">
    <property type="entry name" value="Prot_kinase_dom"/>
</dbReference>
<evidence type="ECO:0000256" key="6">
    <source>
        <dbReference type="ARBA" id="ARBA00022840"/>
    </source>
</evidence>
<evidence type="ECO:0000256" key="3">
    <source>
        <dbReference type="ARBA" id="ARBA00022679"/>
    </source>
</evidence>
<evidence type="ECO:0000256" key="2">
    <source>
        <dbReference type="ARBA" id="ARBA00022527"/>
    </source>
</evidence>
<reference evidence="10 11" key="1">
    <citation type="journal article" date="2015" name="Antonie Van Leeuwenhoek">
        <title>Prauserella endophytica sp. nov., an endophytic actinobacterium isolated from Tamarix taklamakanensis.</title>
        <authorList>
            <person name="Liu J.M."/>
            <person name="Habden X."/>
            <person name="Guo L."/>
            <person name="Tuo L."/>
            <person name="Jiang Z.K."/>
            <person name="Liu S.W."/>
            <person name="Liu X.F."/>
            <person name="Chen L."/>
            <person name="Li R.F."/>
            <person name="Zhang Y.Q."/>
            <person name="Sun C.H."/>
        </authorList>
    </citation>
    <scope>NUCLEOTIDE SEQUENCE [LARGE SCALE GENOMIC DNA]</scope>
    <source>
        <strain evidence="10 11">CGMCC 4.7182</strain>
    </source>
</reference>
<dbReference type="PANTHER" id="PTHR43289">
    <property type="entry name" value="MITOGEN-ACTIVATED PROTEIN KINASE KINASE KINASE 20-RELATED"/>
    <property type="match status" value="1"/>
</dbReference>
<keyword evidence="4" id="KW-0547">Nucleotide-binding</keyword>
<keyword evidence="5 10" id="KW-0418">Kinase</keyword>
<dbReference type="PROSITE" id="PS50011">
    <property type="entry name" value="PROTEIN_KINASE_DOM"/>
    <property type="match status" value="1"/>
</dbReference>
<dbReference type="InterPro" id="IPR011009">
    <property type="entry name" value="Kinase-like_dom_sf"/>
</dbReference>
<keyword evidence="8" id="KW-1133">Transmembrane helix</keyword>
<evidence type="ECO:0000259" key="9">
    <source>
        <dbReference type="PROSITE" id="PS50011"/>
    </source>
</evidence>
<sequence length="463" mass="48486">MTTLSGHDELVPLGEGPVATVLAGVDPEGSAGFALKAYPGPIDRRTRGELDTELRKLRELRASANVLVADGVEELPDGRAALRMELCAQSLPELVSSFGPLTIPDALALGGALANALAVAHAAGLVHGGVTPGNVLFRPSGEPVLADFGLTLRRAFPGDVTAGVGFLAPETVRDGTRDERTDLYGLGAVLYFALSGSSPHEGRPGEQVDERLLRALSSEVPPLERGDLPPGLAQLVSALLAKNPDARPLDAATVAARIGGMIGPAQAQPVFDDFGGAVPANPAPQPQPYPEPQPYAPARPPVPPPPLPRGELLVQYGPQDRPKGKPRAGLIVAAVGALSVLAVAVVVLLLNQPAKLDVPETPPRAEGTTPAAPSAPPVRIELHDPVDKGDYVELSWRSSEPLDFAVVVAAEGQPNETIFVQRQTEYRLKIDPVLKYCFRVQGANSAGFYETQAKPIREATCTG</sequence>
<feature type="domain" description="Protein kinase" evidence="9">
    <location>
        <begin position="7"/>
        <end position="271"/>
    </location>
</feature>
<proteinExistence type="predicted"/>
<dbReference type="SUPFAM" id="SSF56112">
    <property type="entry name" value="Protein kinase-like (PK-like)"/>
    <property type="match status" value="1"/>
</dbReference>
<keyword evidence="6" id="KW-0067">ATP-binding</keyword>
<feature type="region of interest" description="Disordered" evidence="7">
    <location>
        <begin position="270"/>
        <end position="321"/>
    </location>
</feature>
<keyword evidence="8" id="KW-0472">Membrane</keyword>
<feature type="transmembrane region" description="Helical" evidence="8">
    <location>
        <begin position="328"/>
        <end position="350"/>
    </location>
</feature>
<evidence type="ECO:0000313" key="11">
    <source>
        <dbReference type="Proteomes" id="UP000309992"/>
    </source>
</evidence>
<dbReference type="SMART" id="SM00220">
    <property type="entry name" value="S_TKc"/>
    <property type="match status" value="1"/>
</dbReference>
<evidence type="ECO:0000256" key="8">
    <source>
        <dbReference type="SAM" id="Phobius"/>
    </source>
</evidence>
<dbReference type="Proteomes" id="UP000309992">
    <property type="component" value="Unassembled WGS sequence"/>
</dbReference>
<keyword evidence="3" id="KW-0808">Transferase</keyword>